<protein>
    <submittedName>
        <fullName evidence="3">Uncharacterized protein</fullName>
    </submittedName>
</protein>
<dbReference type="EMBL" id="BIFS01000001">
    <property type="protein sequence ID" value="GCE17180.1"/>
    <property type="molecule type" value="Genomic_DNA"/>
</dbReference>
<dbReference type="AlphaFoldDB" id="A0A402ADJ4"/>
<comment type="caution">
    <text evidence="3">The sequence shown here is derived from an EMBL/GenBank/DDBJ whole genome shotgun (WGS) entry which is preliminary data.</text>
</comment>
<evidence type="ECO:0000256" key="1">
    <source>
        <dbReference type="SAM" id="Coils"/>
    </source>
</evidence>
<organism evidence="3 4">
    <name type="scientific">Dictyobacter kobayashii</name>
    <dbReference type="NCBI Taxonomy" id="2014872"/>
    <lineage>
        <taxon>Bacteria</taxon>
        <taxon>Bacillati</taxon>
        <taxon>Chloroflexota</taxon>
        <taxon>Ktedonobacteria</taxon>
        <taxon>Ktedonobacterales</taxon>
        <taxon>Dictyobacteraceae</taxon>
        <taxon>Dictyobacter</taxon>
    </lineage>
</organism>
<feature type="coiled-coil region" evidence="1">
    <location>
        <begin position="6"/>
        <end position="40"/>
    </location>
</feature>
<evidence type="ECO:0000313" key="4">
    <source>
        <dbReference type="Proteomes" id="UP000287188"/>
    </source>
</evidence>
<dbReference type="OrthoDB" id="163570at2"/>
<reference evidence="4" key="1">
    <citation type="submission" date="2018-12" db="EMBL/GenBank/DDBJ databases">
        <title>Tengunoibacter tsumagoiensis gen. nov., sp. nov., Dictyobacter kobayashii sp. nov., D. alpinus sp. nov., and D. joshuensis sp. nov. and description of Dictyobacteraceae fam. nov. within the order Ktedonobacterales isolated from Tengu-no-mugimeshi.</title>
        <authorList>
            <person name="Wang C.M."/>
            <person name="Zheng Y."/>
            <person name="Sakai Y."/>
            <person name="Toyoda A."/>
            <person name="Minakuchi Y."/>
            <person name="Abe K."/>
            <person name="Yokota A."/>
            <person name="Yabe S."/>
        </authorList>
    </citation>
    <scope>NUCLEOTIDE SEQUENCE [LARGE SCALE GENOMIC DNA]</scope>
    <source>
        <strain evidence="4">Uno11</strain>
    </source>
</reference>
<dbReference type="Proteomes" id="UP000287188">
    <property type="component" value="Unassembled WGS sequence"/>
</dbReference>
<name>A0A402ADJ4_9CHLR</name>
<feature type="compositionally biased region" description="Acidic residues" evidence="2">
    <location>
        <begin position="84"/>
        <end position="96"/>
    </location>
</feature>
<gene>
    <name evidence="3" type="ORF">KDK_09800</name>
</gene>
<evidence type="ECO:0000313" key="3">
    <source>
        <dbReference type="EMBL" id="GCE17180.1"/>
    </source>
</evidence>
<evidence type="ECO:0000256" key="2">
    <source>
        <dbReference type="SAM" id="MobiDB-lite"/>
    </source>
</evidence>
<keyword evidence="4" id="KW-1185">Reference proteome</keyword>
<dbReference type="RefSeq" id="WP_126548913.1">
    <property type="nucleotide sequence ID" value="NZ_BIFS01000001.1"/>
</dbReference>
<accession>A0A402ADJ4</accession>
<feature type="compositionally biased region" description="Polar residues" evidence="2">
    <location>
        <begin position="61"/>
        <end position="81"/>
    </location>
</feature>
<keyword evidence="1" id="KW-0175">Coiled coil</keyword>
<feature type="region of interest" description="Disordered" evidence="2">
    <location>
        <begin position="61"/>
        <end position="160"/>
    </location>
</feature>
<sequence length="172" mass="19065">MGGSSFDLIAQELLKQRNIMEELEAENRRLREQLTDLRAGYGVFLEINGTRIALDTLQAVSSSSPEHMTVTQAPQASTVSMEPQEQESQESVEEEVAQPVAQQPGSTSPLQQAEKKETEQPTFLEEIMLDEFASALTSPHAALPAPEKQSSQPSEEQKAHLRRELMGSFLLE</sequence>
<proteinExistence type="predicted"/>